<comment type="caution">
    <text evidence="4">The sequence shown here is derived from an EMBL/GenBank/DDBJ whole genome shotgun (WGS) entry which is preliminary data.</text>
</comment>
<dbReference type="EMBL" id="PFWZ01000013">
    <property type="protein sequence ID" value="PJA41301.1"/>
    <property type="molecule type" value="Genomic_DNA"/>
</dbReference>
<dbReference type="Pfam" id="PF01197">
    <property type="entry name" value="Ribosomal_L31"/>
    <property type="match status" value="1"/>
</dbReference>
<dbReference type="GO" id="GO:1990904">
    <property type="term" value="C:ribonucleoprotein complex"/>
    <property type="evidence" value="ECO:0007669"/>
    <property type="project" value="UniProtKB-KW"/>
</dbReference>
<dbReference type="NCBIfam" id="TIGR00105">
    <property type="entry name" value="L31"/>
    <property type="match status" value="1"/>
</dbReference>
<dbReference type="GO" id="GO:0006412">
    <property type="term" value="P:translation"/>
    <property type="evidence" value="ECO:0007669"/>
    <property type="project" value="InterPro"/>
</dbReference>
<evidence type="ECO:0000256" key="3">
    <source>
        <dbReference type="RuleBase" id="RU000564"/>
    </source>
</evidence>
<name>A0A2M7X5K6_UNCKA</name>
<dbReference type="AlphaFoldDB" id="A0A2M7X5K6"/>
<feature type="non-terminal residue" evidence="4">
    <location>
        <position position="66"/>
    </location>
</feature>
<dbReference type="NCBIfam" id="NF000612">
    <property type="entry name" value="PRK00019.1"/>
    <property type="match status" value="1"/>
</dbReference>
<dbReference type="SUPFAM" id="SSF143800">
    <property type="entry name" value="L28p-like"/>
    <property type="match status" value="1"/>
</dbReference>
<comment type="similarity">
    <text evidence="3">Belongs to the bacterial ribosomal protein bL31 family.</text>
</comment>
<dbReference type="GO" id="GO:0005840">
    <property type="term" value="C:ribosome"/>
    <property type="evidence" value="ECO:0007669"/>
    <property type="project" value="UniProtKB-KW"/>
</dbReference>
<keyword evidence="1 3" id="KW-0689">Ribosomal protein</keyword>
<evidence type="ECO:0000313" key="5">
    <source>
        <dbReference type="Proteomes" id="UP000231195"/>
    </source>
</evidence>
<accession>A0A2M7X5K6</accession>
<dbReference type="PROSITE" id="PS01143">
    <property type="entry name" value="RIBOSOMAL_L31"/>
    <property type="match status" value="1"/>
</dbReference>
<evidence type="ECO:0000313" key="4">
    <source>
        <dbReference type="EMBL" id="PJA41301.1"/>
    </source>
</evidence>
<dbReference type="Proteomes" id="UP000231195">
    <property type="component" value="Unassembled WGS sequence"/>
</dbReference>
<dbReference type="GO" id="GO:0003735">
    <property type="term" value="F:structural constituent of ribosome"/>
    <property type="evidence" value="ECO:0007669"/>
    <property type="project" value="InterPro"/>
</dbReference>
<protein>
    <recommendedName>
        <fullName evidence="3">50S ribosomal protein L31</fullName>
    </recommendedName>
</protein>
<gene>
    <name evidence="4" type="ORF">CO179_00195</name>
</gene>
<reference evidence="5" key="1">
    <citation type="submission" date="2017-09" db="EMBL/GenBank/DDBJ databases">
        <title>Depth-based differentiation of microbial function through sediment-hosted aquifers and enrichment of novel symbionts in the deep terrestrial subsurface.</title>
        <authorList>
            <person name="Probst A.J."/>
            <person name="Ladd B."/>
            <person name="Jarett J.K."/>
            <person name="Geller-Mcgrath D.E."/>
            <person name="Sieber C.M.K."/>
            <person name="Emerson J.B."/>
            <person name="Anantharaman K."/>
            <person name="Thomas B.C."/>
            <person name="Malmstrom R."/>
            <person name="Stieglmeier M."/>
            <person name="Klingl A."/>
            <person name="Woyke T."/>
            <person name="Ryan C.M."/>
            <person name="Banfield J.F."/>
        </authorList>
    </citation>
    <scope>NUCLEOTIDE SEQUENCE [LARGE SCALE GENOMIC DNA]</scope>
</reference>
<evidence type="ECO:0000256" key="1">
    <source>
        <dbReference type="ARBA" id="ARBA00022980"/>
    </source>
</evidence>
<organism evidence="4 5">
    <name type="scientific">candidate division WWE3 bacterium CG_4_9_14_3_um_filter_39_7</name>
    <dbReference type="NCBI Taxonomy" id="1975080"/>
    <lineage>
        <taxon>Bacteria</taxon>
        <taxon>Katanobacteria</taxon>
    </lineage>
</organism>
<evidence type="ECO:0000256" key="2">
    <source>
        <dbReference type="ARBA" id="ARBA00023274"/>
    </source>
</evidence>
<dbReference type="PANTHER" id="PTHR33280:SF1">
    <property type="entry name" value="LARGE RIBOSOMAL SUBUNIT PROTEIN BL31C"/>
    <property type="match status" value="1"/>
</dbReference>
<dbReference type="PANTHER" id="PTHR33280">
    <property type="entry name" value="50S RIBOSOMAL PROTEIN L31, CHLOROPLASTIC"/>
    <property type="match status" value="1"/>
</dbReference>
<dbReference type="InterPro" id="IPR002150">
    <property type="entry name" value="Ribosomal_bL31"/>
</dbReference>
<sequence length="66" mass="7403">MQKDIHPKYFNNVEILCSCGATRVLGSTLEGPLKVEICGSCHPFYTGEKRLVDTAGQVEKFETRQK</sequence>
<keyword evidence="2 3" id="KW-0687">Ribonucleoprotein</keyword>
<dbReference type="PRINTS" id="PR01249">
    <property type="entry name" value="RIBOSOMALL31"/>
</dbReference>
<proteinExistence type="inferred from homology"/>
<dbReference type="Gene3D" id="4.10.830.30">
    <property type="entry name" value="Ribosomal protein L31"/>
    <property type="match status" value="1"/>
</dbReference>
<dbReference type="InterPro" id="IPR042105">
    <property type="entry name" value="Ribosomal_bL31_sf"/>
</dbReference>
<dbReference type="InterPro" id="IPR034704">
    <property type="entry name" value="Ribosomal_bL28/bL31-like_sf"/>
</dbReference>